<dbReference type="Gene3D" id="3.30.420.10">
    <property type="entry name" value="Ribonuclease H-like superfamily/Ribonuclease H"/>
    <property type="match status" value="1"/>
</dbReference>
<dbReference type="InterPro" id="IPR020563">
    <property type="entry name" value="X-over_junc_endoDNase_Mg_BS"/>
</dbReference>
<dbReference type="Pfam" id="PF02075">
    <property type="entry name" value="RuvC"/>
    <property type="match status" value="1"/>
</dbReference>
<dbReference type="NCBIfam" id="NF000711">
    <property type="entry name" value="PRK00039.2-1"/>
    <property type="match status" value="1"/>
</dbReference>
<name>A0A855WYT9_9BACT</name>
<keyword evidence="5 13" id="KW-0255">Endonuclease</keyword>
<evidence type="ECO:0000256" key="1">
    <source>
        <dbReference type="ARBA" id="ARBA00009518"/>
    </source>
</evidence>
<evidence type="ECO:0000256" key="2">
    <source>
        <dbReference type="ARBA" id="ARBA00022490"/>
    </source>
</evidence>
<comment type="catalytic activity">
    <reaction evidence="12 13">
        <text>Endonucleolytic cleavage at a junction such as a reciprocal single-stranded crossover between two homologous DNA duplexes (Holliday junction).</text>
        <dbReference type="EC" id="3.1.21.10"/>
    </reaction>
</comment>
<dbReference type="AlphaFoldDB" id="A0A855WYT9"/>
<keyword evidence="4 13" id="KW-0479">Metal-binding</keyword>
<evidence type="ECO:0000313" key="16">
    <source>
        <dbReference type="Proteomes" id="UP000250918"/>
    </source>
</evidence>
<evidence type="ECO:0000256" key="4">
    <source>
        <dbReference type="ARBA" id="ARBA00022723"/>
    </source>
</evidence>
<feature type="active site" evidence="13">
    <location>
        <position position="141"/>
    </location>
</feature>
<dbReference type="PANTHER" id="PTHR30194">
    <property type="entry name" value="CROSSOVER JUNCTION ENDODEOXYRIBONUCLEASE RUVC"/>
    <property type="match status" value="1"/>
</dbReference>
<dbReference type="EC" id="3.1.21.10" evidence="13 14"/>
<proteinExistence type="inferred from homology"/>
<dbReference type="PRINTS" id="PR00696">
    <property type="entry name" value="RSOLVASERUVC"/>
</dbReference>
<evidence type="ECO:0000256" key="5">
    <source>
        <dbReference type="ARBA" id="ARBA00022759"/>
    </source>
</evidence>
<comment type="caution">
    <text evidence="15">The sequence shown here is derived from an EMBL/GenBank/DDBJ whole genome shotgun (WGS) entry which is preliminary data.</text>
</comment>
<evidence type="ECO:0000256" key="6">
    <source>
        <dbReference type="ARBA" id="ARBA00022763"/>
    </source>
</evidence>
<evidence type="ECO:0000256" key="8">
    <source>
        <dbReference type="ARBA" id="ARBA00022842"/>
    </source>
</evidence>
<reference evidence="15 16" key="1">
    <citation type="journal article" date="2018" name="ISME J.">
        <title>A methanotrophic archaeon couples anaerobic oxidation of methane to Fe(III) reduction.</title>
        <authorList>
            <person name="Cai C."/>
            <person name="Leu A.O."/>
            <person name="Xie G.J."/>
            <person name="Guo J."/>
            <person name="Feng Y."/>
            <person name="Zhao J.X."/>
            <person name="Tyson G.W."/>
            <person name="Yuan Z."/>
            <person name="Hu S."/>
        </authorList>
    </citation>
    <scope>NUCLEOTIDE SEQUENCE [LARGE SCALE GENOMIC DNA]</scope>
    <source>
        <strain evidence="15">FeB_12</strain>
    </source>
</reference>
<comment type="similarity">
    <text evidence="1 13">Belongs to the RuvC family.</text>
</comment>
<feature type="binding site" evidence="13">
    <location>
        <position position="7"/>
    </location>
    <ligand>
        <name>Mg(2+)</name>
        <dbReference type="ChEBI" id="CHEBI:18420"/>
        <label>1</label>
    </ligand>
</feature>
<evidence type="ECO:0000256" key="10">
    <source>
        <dbReference type="ARBA" id="ARBA00023172"/>
    </source>
</evidence>
<feature type="active site" evidence="13">
    <location>
        <position position="7"/>
    </location>
</feature>
<evidence type="ECO:0000256" key="3">
    <source>
        <dbReference type="ARBA" id="ARBA00022722"/>
    </source>
</evidence>
<evidence type="ECO:0000256" key="12">
    <source>
        <dbReference type="ARBA" id="ARBA00029354"/>
    </source>
</evidence>
<dbReference type="PANTHER" id="PTHR30194:SF3">
    <property type="entry name" value="CROSSOVER JUNCTION ENDODEOXYRIBONUCLEASE RUVC"/>
    <property type="match status" value="1"/>
</dbReference>
<dbReference type="PROSITE" id="PS01321">
    <property type="entry name" value="RUVC"/>
    <property type="match status" value="1"/>
</dbReference>
<feature type="binding site" evidence="13">
    <location>
        <position position="67"/>
    </location>
    <ligand>
        <name>Mg(2+)</name>
        <dbReference type="ChEBI" id="CHEBI:18420"/>
        <label>2</label>
    </ligand>
</feature>
<evidence type="ECO:0000256" key="13">
    <source>
        <dbReference type="HAMAP-Rule" id="MF_00034"/>
    </source>
</evidence>
<organism evidence="15 16">
    <name type="scientific">candidate division GN15 bacterium</name>
    <dbReference type="NCBI Taxonomy" id="2072418"/>
    <lineage>
        <taxon>Bacteria</taxon>
        <taxon>candidate division GN15</taxon>
    </lineage>
</organism>
<keyword evidence="9 13" id="KW-0238">DNA-binding</keyword>
<dbReference type="InterPro" id="IPR012337">
    <property type="entry name" value="RNaseH-like_sf"/>
</dbReference>
<dbReference type="EMBL" id="PQAP01000136">
    <property type="protein sequence ID" value="PWB70740.1"/>
    <property type="molecule type" value="Genomic_DNA"/>
</dbReference>
<dbReference type="InterPro" id="IPR002176">
    <property type="entry name" value="X-over_junc_endoDNase_RuvC"/>
</dbReference>
<dbReference type="CDD" id="cd16962">
    <property type="entry name" value="RuvC"/>
    <property type="match status" value="1"/>
</dbReference>
<keyword evidence="7 13" id="KW-0378">Hydrolase</keyword>
<sequence length="164" mass="17840">MRVLGIDPGLQVTGYGIIESSGDRTTVVEAGVVRSNAKEEFAPRLREIAKELDEIVGQFRPDVIAVEELYSHYSHPITAVIMGHVRGIIFLKAAERNIPVISYAATRIKKSLTGNGRATKEQMQRMVSVTLGLRSVPEPPDAADALAVALCHCRASQHHEVVTA</sequence>
<dbReference type="GO" id="GO:0006281">
    <property type="term" value="P:DNA repair"/>
    <property type="evidence" value="ECO:0007669"/>
    <property type="project" value="UniProtKB-UniRule"/>
</dbReference>
<dbReference type="GO" id="GO:0003677">
    <property type="term" value="F:DNA binding"/>
    <property type="evidence" value="ECO:0007669"/>
    <property type="project" value="UniProtKB-KW"/>
</dbReference>
<dbReference type="GO" id="GO:0000287">
    <property type="term" value="F:magnesium ion binding"/>
    <property type="evidence" value="ECO:0007669"/>
    <property type="project" value="UniProtKB-UniRule"/>
</dbReference>
<keyword evidence="10 13" id="KW-0233">DNA recombination</keyword>
<dbReference type="Proteomes" id="UP000250918">
    <property type="component" value="Unassembled WGS sequence"/>
</dbReference>
<feature type="binding site" evidence="13">
    <location>
        <position position="141"/>
    </location>
    <ligand>
        <name>Mg(2+)</name>
        <dbReference type="ChEBI" id="CHEBI:18420"/>
        <label>1</label>
    </ligand>
</feature>
<dbReference type="GO" id="GO:0006310">
    <property type="term" value="P:DNA recombination"/>
    <property type="evidence" value="ECO:0007669"/>
    <property type="project" value="UniProtKB-UniRule"/>
</dbReference>
<dbReference type="SUPFAM" id="SSF53098">
    <property type="entry name" value="Ribonuclease H-like"/>
    <property type="match status" value="1"/>
</dbReference>
<evidence type="ECO:0000256" key="9">
    <source>
        <dbReference type="ARBA" id="ARBA00023125"/>
    </source>
</evidence>
<dbReference type="GO" id="GO:0005737">
    <property type="term" value="C:cytoplasm"/>
    <property type="evidence" value="ECO:0007669"/>
    <property type="project" value="UniProtKB-SubCell"/>
</dbReference>
<dbReference type="InterPro" id="IPR036397">
    <property type="entry name" value="RNaseH_sf"/>
</dbReference>
<evidence type="ECO:0000256" key="14">
    <source>
        <dbReference type="NCBIfam" id="TIGR00228"/>
    </source>
</evidence>
<comment type="function">
    <text evidence="13">The RuvA-RuvB-RuvC complex processes Holliday junction (HJ) DNA during genetic recombination and DNA repair. Endonuclease that resolves HJ intermediates. Cleaves cruciform DNA by making single-stranded nicks across the HJ at symmetrical positions within the homologous arms, yielding a 5'-phosphate and a 3'-hydroxyl group; requires a central core of homology in the junction. The consensus cleavage sequence is 5'-(A/T)TT(C/G)-3'. Cleavage occurs on the 3'-side of the TT dinucleotide at the point of strand exchange. HJ branch migration catalyzed by RuvA-RuvB allows RuvC to scan DNA until it finds its consensus sequence, where it cleaves and resolves the cruciform DNA.</text>
</comment>
<keyword evidence="3 13" id="KW-0540">Nuclease</keyword>
<evidence type="ECO:0000256" key="11">
    <source>
        <dbReference type="ARBA" id="ARBA00023204"/>
    </source>
</evidence>
<keyword evidence="8 13" id="KW-0460">Magnesium</keyword>
<dbReference type="GO" id="GO:0048476">
    <property type="term" value="C:Holliday junction resolvase complex"/>
    <property type="evidence" value="ECO:0007669"/>
    <property type="project" value="UniProtKB-UniRule"/>
</dbReference>
<keyword evidence="2 13" id="KW-0963">Cytoplasm</keyword>
<protein>
    <recommendedName>
        <fullName evidence="13 14">Crossover junction endodeoxyribonuclease RuvC</fullName>
        <ecNumber evidence="13 14">3.1.21.10</ecNumber>
    </recommendedName>
    <alternativeName>
        <fullName evidence="13">Holliday junction nuclease RuvC</fullName>
    </alternativeName>
    <alternativeName>
        <fullName evidence="13">Holliday junction resolvase RuvC</fullName>
    </alternativeName>
</protein>
<keyword evidence="6 13" id="KW-0227">DNA damage</keyword>
<gene>
    <name evidence="13" type="primary">ruvC</name>
    <name evidence="15" type="ORF">C3F09_08740</name>
</gene>
<evidence type="ECO:0000313" key="15">
    <source>
        <dbReference type="EMBL" id="PWB70740.1"/>
    </source>
</evidence>
<keyword evidence="11 13" id="KW-0234">DNA repair</keyword>
<comment type="subunit">
    <text evidence="13">Homodimer which binds Holliday junction (HJ) DNA. The HJ becomes 2-fold symmetrical on binding to RuvC with unstacked arms; it has a different conformation from HJ DNA in complex with RuvA. In the full resolvosome a probable DNA-RuvA(4)-RuvB(12)-RuvC(2) complex forms which resolves the HJ.</text>
</comment>
<dbReference type="GO" id="GO:0008821">
    <property type="term" value="F:crossover junction DNA endonuclease activity"/>
    <property type="evidence" value="ECO:0007669"/>
    <property type="project" value="UniProtKB-UniRule"/>
</dbReference>
<dbReference type="NCBIfam" id="TIGR00228">
    <property type="entry name" value="ruvC"/>
    <property type="match status" value="1"/>
</dbReference>
<evidence type="ECO:0000256" key="7">
    <source>
        <dbReference type="ARBA" id="ARBA00022801"/>
    </source>
</evidence>
<dbReference type="FunFam" id="3.30.420.10:FF:000002">
    <property type="entry name" value="Crossover junction endodeoxyribonuclease RuvC"/>
    <property type="match status" value="1"/>
</dbReference>
<comment type="subcellular location">
    <subcellularLocation>
        <location evidence="13">Cytoplasm</location>
    </subcellularLocation>
</comment>
<comment type="cofactor">
    <cofactor evidence="13">
        <name>Mg(2+)</name>
        <dbReference type="ChEBI" id="CHEBI:18420"/>
    </cofactor>
    <text evidence="13">Binds 2 Mg(2+) ion per subunit.</text>
</comment>
<feature type="active site" evidence="13">
    <location>
        <position position="67"/>
    </location>
</feature>
<dbReference type="HAMAP" id="MF_00034">
    <property type="entry name" value="RuvC"/>
    <property type="match status" value="1"/>
</dbReference>
<accession>A0A855WYT9</accession>